<dbReference type="InterPro" id="IPR017939">
    <property type="entry name" value="G-Glutamylcylcotransferase"/>
</dbReference>
<evidence type="ECO:0000259" key="5">
    <source>
        <dbReference type="Pfam" id="PF06094"/>
    </source>
</evidence>
<keyword evidence="7" id="KW-1185">Reference proteome</keyword>
<dbReference type="AlphaFoldDB" id="A0AAV9NN18"/>
<dbReference type="GO" id="GO:0003839">
    <property type="term" value="F:gamma-glutamylcyclotransferase activity"/>
    <property type="evidence" value="ECO:0007669"/>
    <property type="project" value="UniProtKB-EC"/>
</dbReference>
<dbReference type="InterPro" id="IPR013024">
    <property type="entry name" value="GGCT-like"/>
</dbReference>
<dbReference type="Gene3D" id="3.10.490.10">
    <property type="entry name" value="Gamma-glutamyl cyclotransferase-like"/>
    <property type="match status" value="1"/>
</dbReference>
<protein>
    <recommendedName>
        <fullName evidence="1">gamma-glutamylcyclotransferase</fullName>
        <ecNumber evidence="1">4.3.2.9</ecNumber>
    </recommendedName>
</protein>
<gene>
    <name evidence="6" type="ORF">LTR84_004846</name>
</gene>
<dbReference type="CDD" id="cd06661">
    <property type="entry name" value="GGCT_like"/>
    <property type="match status" value="1"/>
</dbReference>
<dbReference type="RefSeq" id="XP_064711043.1">
    <property type="nucleotide sequence ID" value="XM_064848419.1"/>
</dbReference>
<evidence type="ECO:0000313" key="6">
    <source>
        <dbReference type="EMBL" id="KAK5062771.1"/>
    </source>
</evidence>
<evidence type="ECO:0000313" key="7">
    <source>
        <dbReference type="Proteomes" id="UP001358417"/>
    </source>
</evidence>
<evidence type="ECO:0000256" key="2">
    <source>
        <dbReference type="ARBA" id="ARBA00023239"/>
    </source>
</evidence>
<feature type="active site" description="Proton acceptor" evidence="3">
    <location>
        <position position="100"/>
    </location>
</feature>
<evidence type="ECO:0000256" key="4">
    <source>
        <dbReference type="PIRSR" id="PIRSR617939-2"/>
    </source>
</evidence>
<name>A0AAV9NN18_9EURO</name>
<evidence type="ECO:0000256" key="3">
    <source>
        <dbReference type="PIRSR" id="PIRSR617939-1"/>
    </source>
</evidence>
<dbReference type="SUPFAM" id="SSF110857">
    <property type="entry name" value="Gamma-glutamyl cyclotransferase-like"/>
    <property type="match status" value="1"/>
</dbReference>
<feature type="binding site" evidence="4">
    <location>
        <begin position="20"/>
        <end position="25"/>
    </location>
    <ligand>
        <name>substrate</name>
    </ligand>
</feature>
<evidence type="ECO:0000256" key="1">
    <source>
        <dbReference type="ARBA" id="ARBA00012346"/>
    </source>
</evidence>
<accession>A0AAV9NN18</accession>
<dbReference type="Proteomes" id="UP001358417">
    <property type="component" value="Unassembled WGS sequence"/>
</dbReference>
<dbReference type="GeneID" id="89973024"/>
<proteinExistence type="predicted"/>
<dbReference type="InterPro" id="IPR009288">
    <property type="entry name" value="AIG2-like_dom"/>
</dbReference>
<dbReference type="EC" id="4.3.2.9" evidence="1"/>
<organism evidence="6 7">
    <name type="scientific">Exophiala bonariae</name>
    <dbReference type="NCBI Taxonomy" id="1690606"/>
    <lineage>
        <taxon>Eukaryota</taxon>
        <taxon>Fungi</taxon>
        <taxon>Dikarya</taxon>
        <taxon>Ascomycota</taxon>
        <taxon>Pezizomycotina</taxon>
        <taxon>Eurotiomycetes</taxon>
        <taxon>Chaetothyriomycetidae</taxon>
        <taxon>Chaetothyriales</taxon>
        <taxon>Herpotrichiellaceae</taxon>
        <taxon>Exophiala</taxon>
    </lineage>
</organism>
<dbReference type="Pfam" id="PF06094">
    <property type="entry name" value="GGACT"/>
    <property type="match status" value="1"/>
</dbReference>
<sequence>MAEQVIVHPNLTTSKTGTFYFAFGSNLSAYQMSLRLNHTPSSSVPVAIARLDSHAWIICERGYANVVSLPPSDAASDANTVWGVVYNMSPEDEARLDLYEGHNDERNSNVQVNPDPASQVWKPYLQGGWDYNKHYLPMTVTKWSRNPKEYGVEAAGESATELQTTIRALVYVDEFRTRPGSIKHEYVGRMNRAIAESVALGIPEGWVNSVLRKFVPEGVSVDEEGYVGTPDGYVEGKDVDWVDHKVQAEATETKDHVVENDVKETLGKS</sequence>
<keyword evidence="2" id="KW-0456">Lyase</keyword>
<dbReference type="InterPro" id="IPR036568">
    <property type="entry name" value="GGCT-like_sf"/>
</dbReference>
<dbReference type="EMBL" id="JAVRRD010000002">
    <property type="protein sequence ID" value="KAK5062771.1"/>
    <property type="molecule type" value="Genomic_DNA"/>
</dbReference>
<feature type="domain" description="Gamma-glutamylcyclotransferase AIG2-like" evidence="5">
    <location>
        <begin position="20"/>
        <end position="110"/>
    </location>
</feature>
<reference evidence="6 7" key="1">
    <citation type="submission" date="2023-08" db="EMBL/GenBank/DDBJ databases">
        <title>Black Yeasts Isolated from many extreme environments.</title>
        <authorList>
            <person name="Coleine C."/>
            <person name="Stajich J.E."/>
            <person name="Selbmann L."/>
        </authorList>
    </citation>
    <scope>NUCLEOTIDE SEQUENCE [LARGE SCALE GENOMIC DNA]</scope>
    <source>
        <strain evidence="6 7">CCFEE 5792</strain>
    </source>
</reference>
<dbReference type="PANTHER" id="PTHR12935:SF0">
    <property type="entry name" value="GAMMA-GLUTAMYLCYCLOTRANSFERASE"/>
    <property type="match status" value="1"/>
</dbReference>
<dbReference type="PANTHER" id="PTHR12935">
    <property type="entry name" value="GAMMA-GLUTAMYLCYCLOTRANSFERASE"/>
    <property type="match status" value="1"/>
</dbReference>
<comment type="caution">
    <text evidence="6">The sequence shown here is derived from an EMBL/GenBank/DDBJ whole genome shotgun (WGS) entry which is preliminary data.</text>
</comment>